<organism evidence="5">
    <name type="scientific">Streptomyces sp. Y1</name>
    <dbReference type="NCBI Taxonomy" id="3238634"/>
    <lineage>
        <taxon>Bacteria</taxon>
        <taxon>Bacillati</taxon>
        <taxon>Actinomycetota</taxon>
        <taxon>Actinomycetes</taxon>
        <taxon>Kitasatosporales</taxon>
        <taxon>Streptomycetaceae</taxon>
        <taxon>Streptomyces</taxon>
    </lineage>
</organism>
<evidence type="ECO:0000256" key="1">
    <source>
        <dbReference type="ARBA" id="ARBA00009013"/>
    </source>
</evidence>
<evidence type="ECO:0000313" key="5">
    <source>
        <dbReference type="EMBL" id="XDQ82941.1"/>
    </source>
</evidence>
<protein>
    <recommendedName>
        <fullName evidence="2">Anti-sigma factor antagonist</fullName>
    </recommendedName>
</protein>
<dbReference type="InterPro" id="IPR002645">
    <property type="entry name" value="STAS_dom"/>
</dbReference>
<dbReference type="NCBIfam" id="TIGR00377">
    <property type="entry name" value="ant_ant_sig"/>
    <property type="match status" value="1"/>
</dbReference>
<dbReference type="EMBL" id="CP163445">
    <property type="protein sequence ID" value="XDQ82941.1"/>
    <property type="molecule type" value="Genomic_DNA"/>
</dbReference>
<dbReference type="PROSITE" id="PS50801">
    <property type="entry name" value="STAS"/>
    <property type="match status" value="1"/>
</dbReference>
<comment type="similarity">
    <text evidence="1 2">Belongs to the anti-sigma-factor antagonist family.</text>
</comment>
<dbReference type="AlphaFoldDB" id="A0AB39TV66"/>
<evidence type="ECO:0000256" key="3">
    <source>
        <dbReference type="SAM" id="MobiDB-lite"/>
    </source>
</evidence>
<sequence length="245" mass="25959">MSRRAIPTSAGSALGPALRITVLATATDVVCRLEGEVDNRQRARLENALARAARNRPSQLVLDMAGVGFCDSAGLDALVTAHQGAALAGTRLVLVALPPQVGRLLEITGTDRLFTVRDSVRAALHDGRADAVTAAGDPRPGRPTPDVGAAAVPEPRRMGSIVVLFELEPERELGPEGVGPAVLAVHAAGADPDVPEDPQPYTLCGLESAPMEHSHYRPTRPGEPWYPPPLADRRCHECEHALRAR</sequence>
<dbReference type="CDD" id="cd07043">
    <property type="entry name" value="STAS_anti-anti-sigma_factors"/>
    <property type="match status" value="1"/>
</dbReference>
<dbReference type="RefSeq" id="WP_052707549.1">
    <property type="nucleotide sequence ID" value="NZ_CP163445.1"/>
</dbReference>
<feature type="region of interest" description="Disordered" evidence="3">
    <location>
        <begin position="129"/>
        <end position="151"/>
    </location>
</feature>
<dbReference type="InterPro" id="IPR036513">
    <property type="entry name" value="STAS_dom_sf"/>
</dbReference>
<dbReference type="Gene3D" id="3.30.750.24">
    <property type="entry name" value="STAS domain"/>
    <property type="match status" value="1"/>
</dbReference>
<dbReference type="SUPFAM" id="SSF52091">
    <property type="entry name" value="SpoIIaa-like"/>
    <property type="match status" value="1"/>
</dbReference>
<feature type="domain" description="STAS" evidence="4">
    <location>
        <begin position="29"/>
        <end position="127"/>
    </location>
</feature>
<evidence type="ECO:0000256" key="2">
    <source>
        <dbReference type="RuleBase" id="RU003749"/>
    </source>
</evidence>
<dbReference type="GO" id="GO:0043856">
    <property type="term" value="F:anti-sigma factor antagonist activity"/>
    <property type="evidence" value="ECO:0007669"/>
    <property type="project" value="InterPro"/>
</dbReference>
<dbReference type="PANTHER" id="PTHR33495:SF2">
    <property type="entry name" value="ANTI-SIGMA FACTOR ANTAGONIST TM_1081-RELATED"/>
    <property type="match status" value="1"/>
</dbReference>
<reference evidence="5" key="1">
    <citation type="submission" date="2024-07" db="EMBL/GenBank/DDBJ databases">
        <authorList>
            <person name="Yu S.T."/>
        </authorList>
    </citation>
    <scope>NUCLEOTIDE SEQUENCE</scope>
    <source>
        <strain evidence="5">Y1</strain>
    </source>
</reference>
<dbReference type="PANTHER" id="PTHR33495">
    <property type="entry name" value="ANTI-SIGMA FACTOR ANTAGONIST TM_1081-RELATED-RELATED"/>
    <property type="match status" value="1"/>
</dbReference>
<dbReference type="Pfam" id="PF01740">
    <property type="entry name" value="STAS"/>
    <property type="match status" value="1"/>
</dbReference>
<name>A0AB39TV66_9ACTN</name>
<proteinExistence type="inferred from homology"/>
<evidence type="ECO:0000259" key="4">
    <source>
        <dbReference type="PROSITE" id="PS50801"/>
    </source>
</evidence>
<gene>
    <name evidence="5" type="ORF">AB2U05_32800</name>
</gene>
<accession>A0AB39TV66</accession>
<dbReference type="InterPro" id="IPR003658">
    <property type="entry name" value="Anti-sigma_ant"/>
</dbReference>